<name>A0AAV8DTD3_9POAL</name>
<reference evidence="6" key="1">
    <citation type="submission" date="2022-08" db="EMBL/GenBank/DDBJ databases">
        <authorList>
            <person name="Marques A."/>
        </authorList>
    </citation>
    <scope>NUCLEOTIDE SEQUENCE</scope>
    <source>
        <strain evidence="6">RhyPub2mFocal</strain>
        <tissue evidence="6">Leaves</tissue>
    </source>
</reference>
<dbReference type="SUPFAM" id="SSF49503">
    <property type="entry name" value="Cupredoxins"/>
    <property type="match status" value="1"/>
</dbReference>
<dbReference type="InterPro" id="IPR008972">
    <property type="entry name" value="Cupredoxin"/>
</dbReference>
<evidence type="ECO:0000313" key="7">
    <source>
        <dbReference type="Proteomes" id="UP001140206"/>
    </source>
</evidence>
<evidence type="ECO:0000256" key="4">
    <source>
        <dbReference type="SAM" id="SignalP"/>
    </source>
</evidence>
<feature type="region of interest" description="Disordered" evidence="3">
    <location>
        <begin position="127"/>
        <end position="151"/>
    </location>
</feature>
<dbReference type="Pfam" id="PF02298">
    <property type="entry name" value="Cu_bind_like"/>
    <property type="match status" value="1"/>
</dbReference>
<dbReference type="PANTHER" id="PTHR33021:SF288">
    <property type="entry name" value="OS03G0648500 PROTEIN"/>
    <property type="match status" value="1"/>
</dbReference>
<dbReference type="AlphaFoldDB" id="A0AAV8DTD3"/>
<keyword evidence="4" id="KW-0732">Signal</keyword>
<dbReference type="GO" id="GO:0009055">
    <property type="term" value="F:electron transfer activity"/>
    <property type="evidence" value="ECO:0007669"/>
    <property type="project" value="InterPro"/>
</dbReference>
<dbReference type="PROSITE" id="PS51485">
    <property type="entry name" value="PHYTOCYANIN"/>
    <property type="match status" value="1"/>
</dbReference>
<dbReference type="FunFam" id="2.60.40.420:FF:000034">
    <property type="entry name" value="Cupredoxin superfamily protein"/>
    <property type="match status" value="1"/>
</dbReference>
<dbReference type="EMBL" id="JAMFTS010000003">
    <property type="protein sequence ID" value="KAJ4770496.1"/>
    <property type="molecule type" value="Genomic_DNA"/>
</dbReference>
<feature type="domain" description="Phytocyanin" evidence="5">
    <location>
        <begin position="25"/>
        <end position="126"/>
    </location>
</feature>
<accession>A0AAV8DTD3</accession>
<dbReference type="GO" id="GO:0005886">
    <property type="term" value="C:plasma membrane"/>
    <property type="evidence" value="ECO:0007669"/>
    <property type="project" value="TreeGrafter"/>
</dbReference>
<evidence type="ECO:0000256" key="3">
    <source>
        <dbReference type="SAM" id="MobiDB-lite"/>
    </source>
</evidence>
<sequence length="151" mass="17014">MERKFRHVCRLVLLFAFSLGSVMARDHIVGNSKWSIPTSNSFYSNWASNRAFMVGDYLVFRFEMGFYNVVQVSKFDYENCSTENPYRTFLSGPARVSLDEGSDYYFICTIGNYCHLGLRLLISVEKPEPPSQNNSSHAPAPAPAPAPNVSP</sequence>
<dbReference type="Proteomes" id="UP001140206">
    <property type="component" value="Chromosome 3"/>
</dbReference>
<feature type="signal peptide" evidence="4">
    <location>
        <begin position="1"/>
        <end position="24"/>
    </location>
</feature>
<protein>
    <submittedName>
        <fullName evidence="6">Early nodulin-like protein 2</fullName>
    </submittedName>
</protein>
<dbReference type="InterPro" id="IPR003245">
    <property type="entry name" value="Phytocyanin_dom"/>
</dbReference>
<evidence type="ECO:0000256" key="2">
    <source>
        <dbReference type="ARBA" id="ARBA00023180"/>
    </source>
</evidence>
<feature type="compositionally biased region" description="Pro residues" evidence="3">
    <location>
        <begin position="140"/>
        <end position="151"/>
    </location>
</feature>
<dbReference type="InterPro" id="IPR039391">
    <property type="entry name" value="Phytocyanin-like"/>
</dbReference>
<comment type="caution">
    <text evidence="6">The sequence shown here is derived from an EMBL/GenBank/DDBJ whole genome shotgun (WGS) entry which is preliminary data.</text>
</comment>
<feature type="chain" id="PRO_5043742690" evidence="4">
    <location>
        <begin position="25"/>
        <end position="151"/>
    </location>
</feature>
<keyword evidence="1" id="KW-1015">Disulfide bond</keyword>
<evidence type="ECO:0000313" key="6">
    <source>
        <dbReference type="EMBL" id="KAJ4770496.1"/>
    </source>
</evidence>
<dbReference type="PANTHER" id="PTHR33021">
    <property type="entry name" value="BLUE COPPER PROTEIN"/>
    <property type="match status" value="1"/>
</dbReference>
<dbReference type="Gene3D" id="2.60.40.420">
    <property type="entry name" value="Cupredoxins - blue copper proteins"/>
    <property type="match status" value="1"/>
</dbReference>
<keyword evidence="7" id="KW-1185">Reference proteome</keyword>
<evidence type="ECO:0000259" key="5">
    <source>
        <dbReference type="PROSITE" id="PS51485"/>
    </source>
</evidence>
<organism evidence="6 7">
    <name type="scientific">Rhynchospora pubera</name>
    <dbReference type="NCBI Taxonomy" id="906938"/>
    <lineage>
        <taxon>Eukaryota</taxon>
        <taxon>Viridiplantae</taxon>
        <taxon>Streptophyta</taxon>
        <taxon>Embryophyta</taxon>
        <taxon>Tracheophyta</taxon>
        <taxon>Spermatophyta</taxon>
        <taxon>Magnoliopsida</taxon>
        <taxon>Liliopsida</taxon>
        <taxon>Poales</taxon>
        <taxon>Cyperaceae</taxon>
        <taxon>Cyperoideae</taxon>
        <taxon>Rhynchosporeae</taxon>
        <taxon>Rhynchospora</taxon>
    </lineage>
</organism>
<evidence type="ECO:0000256" key="1">
    <source>
        <dbReference type="ARBA" id="ARBA00023157"/>
    </source>
</evidence>
<proteinExistence type="predicted"/>
<keyword evidence="2" id="KW-0325">Glycoprotein</keyword>
<gene>
    <name evidence="6" type="ORF">LUZ62_054753</name>
</gene>